<evidence type="ECO:0000313" key="2">
    <source>
        <dbReference type="Proteomes" id="UP000703674"/>
    </source>
</evidence>
<dbReference type="RefSeq" id="WP_168137344.1">
    <property type="nucleotide sequence ID" value="NZ_JAAVJR010000002.1"/>
</dbReference>
<organism evidence="1 2">
    <name type="scientific">Salinimicrobium oceani</name>
    <dbReference type="NCBI Taxonomy" id="2722702"/>
    <lineage>
        <taxon>Bacteria</taxon>
        <taxon>Pseudomonadati</taxon>
        <taxon>Bacteroidota</taxon>
        <taxon>Flavobacteriia</taxon>
        <taxon>Flavobacteriales</taxon>
        <taxon>Flavobacteriaceae</taxon>
        <taxon>Salinimicrobium</taxon>
    </lineage>
</organism>
<sequence>MKNLPHVWPLLLLFLIPFFGSSQDISGSWSWHAENGNSLMEIILEAEGEEYIGYHCTVFQNGDRIDCAKEDEPASIHIKRTTKNVFEGKIRSAYSASEGKVRMYYDPESQTLLFEILKAPLDLYYLPKIATFKK</sequence>
<accession>A0ABX1CWT8</accession>
<gene>
    <name evidence="1" type="ORF">HC175_04840</name>
</gene>
<proteinExistence type="predicted"/>
<dbReference type="EMBL" id="JAAVJR010000002">
    <property type="protein sequence ID" value="NJW52237.1"/>
    <property type="molecule type" value="Genomic_DNA"/>
</dbReference>
<comment type="caution">
    <text evidence="1">The sequence shown here is derived from an EMBL/GenBank/DDBJ whole genome shotgun (WGS) entry which is preliminary data.</text>
</comment>
<reference evidence="1 2" key="1">
    <citation type="submission" date="2020-03" db="EMBL/GenBank/DDBJ databases">
        <title>Salinimicrobium sp. nov, isolated from SCS.</title>
        <authorList>
            <person name="Cao W.R."/>
        </authorList>
    </citation>
    <scope>NUCLEOTIDE SEQUENCE [LARGE SCALE GENOMIC DNA]</scope>
    <source>
        <strain evidence="2">J15B91</strain>
    </source>
</reference>
<evidence type="ECO:0000313" key="1">
    <source>
        <dbReference type="EMBL" id="NJW52237.1"/>
    </source>
</evidence>
<protein>
    <submittedName>
        <fullName evidence="1">Uncharacterized protein</fullName>
    </submittedName>
</protein>
<name>A0ABX1CWT8_9FLAO</name>
<dbReference type="Proteomes" id="UP000703674">
    <property type="component" value="Unassembled WGS sequence"/>
</dbReference>
<keyword evidence="2" id="KW-1185">Reference proteome</keyword>